<dbReference type="Gene3D" id="3.40.50.2300">
    <property type="match status" value="1"/>
</dbReference>
<evidence type="ECO:0000256" key="1">
    <source>
        <dbReference type="ARBA" id="ARBA00022741"/>
    </source>
</evidence>
<keyword evidence="11" id="KW-1185">Reference proteome</keyword>
<keyword evidence="5" id="KW-0804">Transcription</keyword>
<dbReference type="PROSITE" id="PS50045">
    <property type="entry name" value="SIGMA54_INTERACT_4"/>
    <property type="match status" value="1"/>
</dbReference>
<keyword evidence="2" id="KW-0067">ATP-binding</keyword>
<feature type="modified residue" description="4-aspartylphosphate" evidence="6">
    <location>
        <position position="75"/>
    </location>
</feature>
<evidence type="ECO:0000256" key="3">
    <source>
        <dbReference type="ARBA" id="ARBA00023012"/>
    </source>
</evidence>
<dbReference type="InterPro" id="IPR002078">
    <property type="entry name" value="Sigma_54_int"/>
</dbReference>
<dbReference type="Gene3D" id="1.10.10.60">
    <property type="entry name" value="Homeodomain-like"/>
    <property type="match status" value="1"/>
</dbReference>
<dbReference type="CDD" id="cd00009">
    <property type="entry name" value="AAA"/>
    <property type="match status" value="1"/>
</dbReference>
<name>A0ABZ3DBQ7_9PROT</name>
<dbReference type="InterPro" id="IPR027417">
    <property type="entry name" value="P-loop_NTPase"/>
</dbReference>
<dbReference type="InterPro" id="IPR009057">
    <property type="entry name" value="Homeodomain-like_sf"/>
</dbReference>
<evidence type="ECO:0000259" key="9">
    <source>
        <dbReference type="PROSITE" id="PS50110"/>
    </source>
</evidence>
<dbReference type="InterPro" id="IPR058031">
    <property type="entry name" value="AAA_lid_NorR"/>
</dbReference>
<feature type="domain" description="Sigma-54 factor interaction" evidence="8">
    <location>
        <begin position="183"/>
        <end position="381"/>
    </location>
</feature>
<dbReference type="PRINTS" id="PR01590">
    <property type="entry name" value="HTHFIS"/>
</dbReference>
<sequence>MSDAASSPVVPHPPVSPSGGSSAAPCILFVDDDADIRQATSLLLRRRGFDMVAAENPEQALSALAASPVSAVLLDLNYRRGATNGEEGLACLRAVLAHDPGLPVVVVTGHSGVAIAVAAMRAGAADFVMKPWKNDRLVATIEDALATHRRRLAARLPVRPDGSGAGGGDGAPSQAAGPDDGMMIAGCAATRDVLERADRVAPTQASVLLTGPAGAGKTALARRIHRLSAQRAGRLVVLDPMLGEGEEALSIRLAAVGAGDTLLAEEIGAWPAAWQQRLLACLQAGCGARLLATARVGGAALREAVLPDLLHRLSVVTLVLPPLAARGAEIGVLARHFLRLFGRRHNVAERSLSPEAEAALAARPWPDNVRGLRQAMERATVLARAPVLGPEDLAEPMPGAGDAAEQDPAAQDSAVQDLTLAQSEKTMIEAALRRHGFNVSHAARELGLTRPALYRRMARHGL</sequence>
<dbReference type="InterPro" id="IPR003593">
    <property type="entry name" value="AAA+_ATPase"/>
</dbReference>
<dbReference type="Proteomes" id="UP001449795">
    <property type="component" value="Chromosome"/>
</dbReference>
<dbReference type="InterPro" id="IPR002197">
    <property type="entry name" value="HTH_Fis"/>
</dbReference>
<reference evidence="10 11" key="1">
    <citation type="submission" date="2024-04" db="EMBL/GenBank/DDBJ databases">
        <title>Complete genome sequence of Nguyenibacter vanlangesis HBCM-1154, a strain capable of nitrogen fixation, IAA production, and phosphorus solubilization isolated from sugarcane soil.</title>
        <authorList>
            <person name="MY HANH P."/>
        </authorList>
    </citation>
    <scope>NUCLEOTIDE SEQUENCE [LARGE SCALE GENOMIC DNA]</scope>
    <source>
        <strain evidence="10 11">HBCM 1154</strain>
    </source>
</reference>
<evidence type="ECO:0000256" key="6">
    <source>
        <dbReference type="PROSITE-ProRule" id="PRU00169"/>
    </source>
</evidence>
<dbReference type="Pfam" id="PF00072">
    <property type="entry name" value="Response_reg"/>
    <property type="match status" value="1"/>
</dbReference>
<dbReference type="Gene3D" id="3.40.50.300">
    <property type="entry name" value="P-loop containing nucleotide triphosphate hydrolases"/>
    <property type="match status" value="1"/>
</dbReference>
<evidence type="ECO:0000256" key="2">
    <source>
        <dbReference type="ARBA" id="ARBA00022840"/>
    </source>
</evidence>
<keyword evidence="6" id="KW-0597">Phosphoprotein</keyword>
<dbReference type="EMBL" id="CP152276">
    <property type="protein sequence ID" value="XAE44877.1"/>
    <property type="molecule type" value="Genomic_DNA"/>
</dbReference>
<dbReference type="SMART" id="SM00382">
    <property type="entry name" value="AAA"/>
    <property type="match status" value="1"/>
</dbReference>
<dbReference type="SUPFAM" id="SSF52172">
    <property type="entry name" value="CheY-like"/>
    <property type="match status" value="1"/>
</dbReference>
<keyword evidence="1" id="KW-0547">Nucleotide-binding</keyword>
<dbReference type="InterPro" id="IPR001789">
    <property type="entry name" value="Sig_transdc_resp-reg_receiver"/>
</dbReference>
<dbReference type="PANTHER" id="PTHR32071">
    <property type="entry name" value="TRANSCRIPTIONAL REGULATORY PROTEIN"/>
    <property type="match status" value="1"/>
</dbReference>
<dbReference type="RefSeq" id="WP_342630070.1">
    <property type="nucleotide sequence ID" value="NZ_CP152276.1"/>
</dbReference>
<dbReference type="Pfam" id="PF02954">
    <property type="entry name" value="HTH_8"/>
    <property type="match status" value="1"/>
</dbReference>
<evidence type="ECO:0000313" key="11">
    <source>
        <dbReference type="Proteomes" id="UP001449795"/>
    </source>
</evidence>
<feature type="domain" description="Response regulatory" evidence="9">
    <location>
        <begin position="26"/>
        <end position="145"/>
    </location>
</feature>
<dbReference type="Pfam" id="PF00158">
    <property type="entry name" value="Sigma54_activat"/>
    <property type="match status" value="1"/>
</dbReference>
<dbReference type="Gene3D" id="1.10.8.60">
    <property type="match status" value="1"/>
</dbReference>
<evidence type="ECO:0000256" key="7">
    <source>
        <dbReference type="SAM" id="MobiDB-lite"/>
    </source>
</evidence>
<evidence type="ECO:0000259" key="8">
    <source>
        <dbReference type="PROSITE" id="PS50045"/>
    </source>
</evidence>
<proteinExistence type="predicted"/>
<dbReference type="Pfam" id="PF25601">
    <property type="entry name" value="AAA_lid_14"/>
    <property type="match status" value="1"/>
</dbReference>
<feature type="region of interest" description="Disordered" evidence="7">
    <location>
        <begin position="157"/>
        <end position="178"/>
    </location>
</feature>
<dbReference type="SUPFAM" id="SSF46689">
    <property type="entry name" value="Homeodomain-like"/>
    <property type="match status" value="1"/>
</dbReference>
<evidence type="ECO:0000256" key="5">
    <source>
        <dbReference type="ARBA" id="ARBA00023163"/>
    </source>
</evidence>
<feature type="region of interest" description="Disordered" evidence="7">
    <location>
        <begin position="390"/>
        <end position="412"/>
    </location>
</feature>
<evidence type="ECO:0000256" key="4">
    <source>
        <dbReference type="ARBA" id="ARBA00023015"/>
    </source>
</evidence>
<keyword evidence="3" id="KW-0902">Two-component regulatory system</keyword>
<evidence type="ECO:0000313" key="10">
    <source>
        <dbReference type="EMBL" id="XAE44877.1"/>
    </source>
</evidence>
<dbReference type="PROSITE" id="PS50110">
    <property type="entry name" value="RESPONSE_REGULATORY"/>
    <property type="match status" value="1"/>
</dbReference>
<keyword evidence="4" id="KW-0805">Transcription regulation</keyword>
<protein>
    <submittedName>
        <fullName evidence="10">Response regulator</fullName>
    </submittedName>
</protein>
<dbReference type="InterPro" id="IPR011006">
    <property type="entry name" value="CheY-like_superfamily"/>
</dbReference>
<gene>
    <name evidence="10" type="ORF">AAC691_10875</name>
</gene>
<feature type="region of interest" description="Disordered" evidence="7">
    <location>
        <begin position="1"/>
        <end position="21"/>
    </location>
</feature>
<dbReference type="SMART" id="SM00448">
    <property type="entry name" value="REC"/>
    <property type="match status" value="1"/>
</dbReference>
<dbReference type="SUPFAM" id="SSF52540">
    <property type="entry name" value="P-loop containing nucleoside triphosphate hydrolases"/>
    <property type="match status" value="1"/>
</dbReference>
<accession>A0ABZ3DBQ7</accession>
<organism evidence="10 11">
    <name type="scientific">Nguyenibacter vanlangensis</name>
    <dbReference type="NCBI Taxonomy" id="1216886"/>
    <lineage>
        <taxon>Bacteria</taxon>
        <taxon>Pseudomonadati</taxon>
        <taxon>Pseudomonadota</taxon>
        <taxon>Alphaproteobacteria</taxon>
        <taxon>Acetobacterales</taxon>
        <taxon>Acetobacteraceae</taxon>
        <taxon>Nguyenibacter</taxon>
    </lineage>
</organism>